<reference evidence="2" key="1">
    <citation type="submission" date="2025-08" db="UniProtKB">
        <authorList>
            <consortium name="RefSeq"/>
        </authorList>
    </citation>
    <scope>IDENTIFICATION</scope>
</reference>
<dbReference type="PANTHER" id="PTHR33116:SF67">
    <property type="entry name" value="REVERSE TRANSCRIPTASE"/>
    <property type="match status" value="1"/>
</dbReference>
<feature type="domain" description="RNase H type-1" evidence="1">
    <location>
        <begin position="1015"/>
        <end position="1144"/>
    </location>
</feature>
<dbReference type="InterPro" id="IPR002156">
    <property type="entry name" value="RNaseH_domain"/>
</dbReference>
<dbReference type="InterPro" id="IPR044730">
    <property type="entry name" value="RNase_H-like_dom_plant"/>
</dbReference>
<dbReference type="GO" id="GO:0004523">
    <property type="term" value="F:RNA-DNA hybrid ribonuclease activity"/>
    <property type="evidence" value="ECO:0007669"/>
    <property type="project" value="InterPro"/>
</dbReference>
<dbReference type="PROSITE" id="PS50879">
    <property type="entry name" value="RNASE_H_1"/>
    <property type="match status" value="1"/>
</dbReference>
<dbReference type="OMA" id="CNEEWIT"/>
<sequence length="1186" mass="138438">MEPKQKKRFIQKYRRRLGMEAAILNVNGKIWLFIDAMVEWDLLIDTEQMLTIRVYHRELGKYIMMTFVYAKCCALERLELWDNLYYLASDMELPWLVGGDFNVVLGEEEKIGGLPVYPPEYEDFAFCVNSCGLFDLGYKGSPFTWWNGRSNEECIFKRLDRILVNMPFQSLFPTIEVEHLIRTGSDHAPLLMSCGEEAMKFVKPFKFLNFWTKHESFMEVVKQNWVADFMGDPFLMLKQKLKRVKIVLSKWSKLTYGDIFKQLAIREDIVRVKEMLFEEDPSSQNRVVLQQAQAELKKYLSIEEQYWKQKAGMAWFEEGDRNTRFFHNCVNGKRQKLKLKRIQNGDGSWIEDQEKLSEAAVEFFQKQFTMEGDPASFDILNNVPSMVSMEQNLELCRLPTMEEVKNAVFALSSESASGPDGFSGLFFQACLEIVMEDIHALEIVTDIRLRGKPANVVIKLDMAKAYDTVSWKYLLHVLRRMGGVKQGDPLSPALFILSAEVLSRTLNRLWEDRKFRGFGMPKWSDPLNHLAYADDTIIFASADPYSLRRIIDVLTLYENTSGQMINKTKSSFYMHSKVARALVESVSAITGFSKGSFTFTYLGCPIFYTRGRKNYYNDLIQKVKAKLHSWKGKLLSYGGKATLISNVLQSIPTHILSVLDPPDNVLVHLHKIFARFFWRNKEEGRSRHWTKWMNLCLPKEEGGIGFRSLFDVSKALFAKLWWRFRTSKPLWANFMWNTYCKKELPTVVQFREGSHVWRKMLEAREEVEHEILWEMNRGSTNVWHENWTGLGALYHVLPPDFPIDEELQEVSDLRTGDQWNDEVLSQSFPEDIADHIRQEVPFYNGDDYWDTPKWMPSSSGKFSVSSAWRIMRHREPVNPEFAKLWTKGLPFKISFFLWRVWRGKAAGLMTTMVQVHQVIRIWWNAKCCPKLRPIFQAAPAVILWEIWKRRNTRKHGGSVSCSRVIHEVNKALYYLAKVRYPWLQRIPMLWPEMIRFFENYKPVVVTRRVTWTLPYEKWYKCNTDGASRGNPGPSSYGFCVRDDRGDLVYAKAREIGETTNIVAEAKGIIEGLIYCVEQQLHPLIMETDSLVMKKIIDDEWETPWCIGTEVRKIKEIKESYNVLFQHVYREGNKVADFLANHVFFFAGTVTFQSFHELLSEGKALINMDKAQIPNLRVRIAKRRAPD</sequence>
<dbReference type="InterPro" id="IPR026960">
    <property type="entry name" value="RVT-Znf"/>
</dbReference>
<dbReference type="PaxDb" id="4097-A0A1S4C851"/>
<dbReference type="InterPro" id="IPR036691">
    <property type="entry name" value="Endo/exonu/phosph_ase_sf"/>
</dbReference>
<dbReference type="RefSeq" id="XP_016497286.1">
    <property type="nucleotide sequence ID" value="XM_016641800.1"/>
</dbReference>
<dbReference type="KEGG" id="nta:107816115"/>
<evidence type="ECO:0000259" key="1">
    <source>
        <dbReference type="PROSITE" id="PS50879"/>
    </source>
</evidence>
<dbReference type="AlphaFoldDB" id="A0A1S4C851"/>
<dbReference type="SUPFAM" id="SSF56219">
    <property type="entry name" value="DNase I-like"/>
    <property type="match status" value="1"/>
</dbReference>
<dbReference type="CDD" id="cd06222">
    <property type="entry name" value="RNase_H_like"/>
    <property type="match status" value="1"/>
</dbReference>
<dbReference type="SMR" id="A0A1S4C851"/>
<proteinExistence type="predicted"/>
<evidence type="ECO:0000313" key="2">
    <source>
        <dbReference type="RefSeq" id="XP_016497286.1"/>
    </source>
</evidence>
<dbReference type="SUPFAM" id="SSF53098">
    <property type="entry name" value="Ribonuclease H-like"/>
    <property type="match status" value="1"/>
</dbReference>
<dbReference type="Gene3D" id="3.30.420.10">
    <property type="entry name" value="Ribonuclease H-like superfamily/Ribonuclease H"/>
    <property type="match status" value="1"/>
</dbReference>
<dbReference type="Gene3D" id="3.60.10.10">
    <property type="entry name" value="Endonuclease/exonuclease/phosphatase"/>
    <property type="match status" value="1"/>
</dbReference>
<dbReference type="SUPFAM" id="SSF56672">
    <property type="entry name" value="DNA/RNA polymerases"/>
    <property type="match status" value="1"/>
</dbReference>
<protein>
    <recommendedName>
        <fullName evidence="1">RNase H type-1 domain-containing protein</fullName>
    </recommendedName>
</protein>
<dbReference type="InterPro" id="IPR036397">
    <property type="entry name" value="RNaseH_sf"/>
</dbReference>
<dbReference type="OrthoDB" id="1100040at2759"/>
<accession>A0A1S4C851</accession>
<gene>
    <name evidence="2" type="primary">LOC107816115</name>
</gene>
<dbReference type="Pfam" id="PF13456">
    <property type="entry name" value="RVT_3"/>
    <property type="match status" value="1"/>
</dbReference>
<dbReference type="CDD" id="cd01650">
    <property type="entry name" value="RT_nLTR_like"/>
    <property type="match status" value="1"/>
</dbReference>
<dbReference type="InterPro" id="IPR000477">
    <property type="entry name" value="RT_dom"/>
</dbReference>
<dbReference type="PANTHER" id="PTHR33116">
    <property type="entry name" value="REVERSE TRANSCRIPTASE ZINC-BINDING DOMAIN-CONTAINING PROTEIN-RELATED-RELATED"/>
    <property type="match status" value="1"/>
</dbReference>
<organism evidence="2">
    <name type="scientific">Nicotiana tabacum</name>
    <name type="common">Common tobacco</name>
    <dbReference type="NCBI Taxonomy" id="4097"/>
    <lineage>
        <taxon>Eukaryota</taxon>
        <taxon>Viridiplantae</taxon>
        <taxon>Streptophyta</taxon>
        <taxon>Embryophyta</taxon>
        <taxon>Tracheophyta</taxon>
        <taxon>Spermatophyta</taxon>
        <taxon>Magnoliopsida</taxon>
        <taxon>eudicotyledons</taxon>
        <taxon>Gunneridae</taxon>
        <taxon>Pentapetalae</taxon>
        <taxon>asterids</taxon>
        <taxon>lamiids</taxon>
        <taxon>Solanales</taxon>
        <taxon>Solanaceae</taxon>
        <taxon>Nicotianoideae</taxon>
        <taxon>Nicotianeae</taxon>
        <taxon>Nicotiana</taxon>
    </lineage>
</organism>
<dbReference type="Pfam" id="PF00078">
    <property type="entry name" value="RVT_1"/>
    <property type="match status" value="1"/>
</dbReference>
<dbReference type="Pfam" id="PF13966">
    <property type="entry name" value="zf-RVT"/>
    <property type="match status" value="1"/>
</dbReference>
<name>A0A1S4C851_TOBAC</name>
<dbReference type="GO" id="GO:0003676">
    <property type="term" value="F:nucleic acid binding"/>
    <property type="evidence" value="ECO:0007669"/>
    <property type="project" value="InterPro"/>
</dbReference>
<dbReference type="InterPro" id="IPR012337">
    <property type="entry name" value="RNaseH-like_sf"/>
</dbReference>
<dbReference type="InterPro" id="IPR043502">
    <property type="entry name" value="DNA/RNA_pol_sf"/>
</dbReference>